<proteinExistence type="predicted"/>
<keyword evidence="4" id="KW-1185">Reference proteome</keyword>
<dbReference type="InterPro" id="IPR036390">
    <property type="entry name" value="WH_DNA-bd_sf"/>
</dbReference>
<dbReference type="Gene3D" id="1.10.10.10">
    <property type="entry name" value="Winged helix-like DNA-binding domain superfamily/Winged helix DNA-binding domain"/>
    <property type="match status" value="1"/>
</dbReference>
<gene>
    <name evidence="3" type="ORF">OG913_08135</name>
</gene>
<evidence type="ECO:0000313" key="4">
    <source>
        <dbReference type="Proteomes" id="UP001432011"/>
    </source>
</evidence>
<dbReference type="InterPro" id="IPR001845">
    <property type="entry name" value="HTH_ArsR_DNA-bd_dom"/>
</dbReference>
<evidence type="ECO:0000313" key="3">
    <source>
        <dbReference type="EMBL" id="WUP76960.1"/>
    </source>
</evidence>
<feature type="domain" description="HTH arsR-type" evidence="2">
    <location>
        <begin position="17"/>
        <end position="112"/>
    </location>
</feature>
<sequence>MDVTPTTAGPRARPSSAPSPPPPSEDEIFAALASPVRREVLRLLRERGPRSVQELASGFAMARPSFSEHLRVLREAGLVSERRDGRRRLYSLEPVPLVRVRDWLDPYERFWRDRLSALRHLLDDTETADNDTDGTKTVDAGTVDAGTVDAGTVDAGTSDTGTSDTGTSDTGTSDTETTGGTTTDTATASAGVPPYGSGGGHHADHDEERP</sequence>
<feature type="region of interest" description="Disordered" evidence="1">
    <location>
        <begin position="126"/>
        <end position="210"/>
    </location>
</feature>
<feature type="compositionally biased region" description="Basic and acidic residues" evidence="1">
    <location>
        <begin position="201"/>
        <end position="210"/>
    </location>
</feature>
<dbReference type="InterPro" id="IPR011991">
    <property type="entry name" value="ArsR-like_HTH"/>
</dbReference>
<accession>A0ABZ1SV99</accession>
<evidence type="ECO:0000256" key="1">
    <source>
        <dbReference type="SAM" id="MobiDB-lite"/>
    </source>
</evidence>
<organism evidence="3 4">
    <name type="scientific">Microbispora hainanensis</name>
    <dbReference type="NCBI Taxonomy" id="568844"/>
    <lineage>
        <taxon>Bacteria</taxon>
        <taxon>Bacillati</taxon>
        <taxon>Actinomycetota</taxon>
        <taxon>Actinomycetes</taxon>
        <taxon>Streptosporangiales</taxon>
        <taxon>Streptosporangiaceae</taxon>
        <taxon>Microbispora</taxon>
    </lineage>
</organism>
<name>A0ABZ1SV99_9ACTN</name>
<dbReference type="NCBIfam" id="NF033788">
    <property type="entry name" value="HTH_metalloreg"/>
    <property type="match status" value="1"/>
</dbReference>
<evidence type="ECO:0000259" key="2">
    <source>
        <dbReference type="PROSITE" id="PS50987"/>
    </source>
</evidence>
<dbReference type="PANTHER" id="PTHR38600">
    <property type="entry name" value="TRANSCRIPTIONAL REGULATORY PROTEIN"/>
    <property type="match status" value="1"/>
</dbReference>
<protein>
    <submittedName>
        <fullName evidence="3">Metalloregulator ArsR/SmtB family transcription factor</fullName>
    </submittedName>
</protein>
<dbReference type="RefSeq" id="WP_328710095.1">
    <property type="nucleotide sequence ID" value="NZ_CP108085.1"/>
</dbReference>
<dbReference type="PANTHER" id="PTHR38600:SF1">
    <property type="entry name" value="TRANSCRIPTIONAL REGULATORY PROTEIN"/>
    <property type="match status" value="1"/>
</dbReference>
<dbReference type="Pfam" id="PF12840">
    <property type="entry name" value="HTH_20"/>
    <property type="match status" value="1"/>
</dbReference>
<dbReference type="EMBL" id="CP108085">
    <property type="protein sequence ID" value="WUP76960.1"/>
    <property type="molecule type" value="Genomic_DNA"/>
</dbReference>
<dbReference type="CDD" id="cd00090">
    <property type="entry name" value="HTH_ARSR"/>
    <property type="match status" value="1"/>
</dbReference>
<dbReference type="Proteomes" id="UP001432011">
    <property type="component" value="Chromosome"/>
</dbReference>
<dbReference type="PROSITE" id="PS50987">
    <property type="entry name" value="HTH_ARSR_2"/>
    <property type="match status" value="1"/>
</dbReference>
<dbReference type="InterPro" id="IPR036388">
    <property type="entry name" value="WH-like_DNA-bd_sf"/>
</dbReference>
<reference evidence="3" key="1">
    <citation type="submission" date="2022-10" db="EMBL/GenBank/DDBJ databases">
        <title>The complete genomes of actinobacterial strains from the NBC collection.</title>
        <authorList>
            <person name="Joergensen T.S."/>
            <person name="Alvarez Arevalo M."/>
            <person name="Sterndorff E.B."/>
            <person name="Faurdal D."/>
            <person name="Vuksanovic O."/>
            <person name="Mourched A.-S."/>
            <person name="Charusanti P."/>
            <person name="Shaw S."/>
            <person name="Blin K."/>
            <person name="Weber T."/>
        </authorList>
    </citation>
    <scope>NUCLEOTIDE SEQUENCE</scope>
    <source>
        <strain evidence="3">NBC_00254</strain>
    </source>
</reference>
<feature type="compositionally biased region" description="Low complexity" evidence="1">
    <location>
        <begin position="149"/>
        <end position="191"/>
    </location>
</feature>
<dbReference type="SMART" id="SM00418">
    <property type="entry name" value="HTH_ARSR"/>
    <property type="match status" value="1"/>
</dbReference>
<dbReference type="PRINTS" id="PR00778">
    <property type="entry name" value="HTHARSR"/>
</dbReference>
<feature type="region of interest" description="Disordered" evidence="1">
    <location>
        <begin position="1"/>
        <end position="27"/>
    </location>
</feature>
<dbReference type="SUPFAM" id="SSF46785">
    <property type="entry name" value="Winged helix' DNA-binding domain"/>
    <property type="match status" value="1"/>
</dbReference>